<name>A0ACC6PM81_9ACTN</name>
<dbReference type="EMBL" id="JBBKAJ010000021">
    <property type="protein sequence ID" value="MEJ8632465.1"/>
    <property type="molecule type" value="Genomic_DNA"/>
</dbReference>
<evidence type="ECO:0000313" key="1">
    <source>
        <dbReference type="EMBL" id="MEJ8632465.1"/>
    </source>
</evidence>
<evidence type="ECO:0000313" key="2">
    <source>
        <dbReference type="Proteomes" id="UP001377168"/>
    </source>
</evidence>
<sequence>MMPNLITDVHTTDATVPDVKATTPIQHKLAGRGVKPAEHYLDSGYPSAELITDALKQGIRMVTPVLLDHSAQAKAAEGFEKNAFTIDWTTRQVRCPAGRTSSHWNPVKQHGKDAIVITFSVLTCRACPFQQQCTTSERGRRMLTLRPKELHENLARARAEQKTDTWKNKYAIRAGVEGTINQALDITGIRRARYRGLPKVRLQHAFSATALNVIRLDAYWTDSPLRRTRTSRLERLAYHLTA</sequence>
<protein>
    <submittedName>
        <fullName evidence="1">Transposase</fullName>
    </submittedName>
</protein>
<dbReference type="Proteomes" id="UP001377168">
    <property type="component" value="Unassembled WGS sequence"/>
</dbReference>
<organism evidence="1 2">
    <name type="scientific">Streptomyces achmelvichensis</name>
    <dbReference type="NCBI Taxonomy" id="3134111"/>
    <lineage>
        <taxon>Bacteria</taxon>
        <taxon>Bacillati</taxon>
        <taxon>Actinomycetota</taxon>
        <taxon>Actinomycetes</taxon>
        <taxon>Kitasatosporales</taxon>
        <taxon>Streptomycetaceae</taxon>
        <taxon>Streptomyces</taxon>
    </lineage>
</organism>
<reference evidence="1" key="1">
    <citation type="submission" date="2024-03" db="EMBL/GenBank/DDBJ databases">
        <title>Novel Streptomyces species of biotechnological and ecological value are a feature of Machair soil.</title>
        <authorList>
            <person name="Prole J.R."/>
            <person name="Goodfellow M."/>
            <person name="Allenby N."/>
            <person name="Ward A.C."/>
        </authorList>
    </citation>
    <scope>NUCLEOTIDE SEQUENCE</scope>
    <source>
        <strain evidence="1">MS2.AVA.5</strain>
    </source>
</reference>
<proteinExistence type="predicted"/>
<comment type="caution">
    <text evidence="1">The sequence shown here is derived from an EMBL/GenBank/DDBJ whole genome shotgun (WGS) entry which is preliminary data.</text>
</comment>
<gene>
    <name evidence="1" type="ORF">WKI67_03335</name>
</gene>
<keyword evidence="2" id="KW-1185">Reference proteome</keyword>
<accession>A0ACC6PM81</accession>